<comment type="caution">
    <text evidence="2">The sequence shown here is derived from an EMBL/GenBank/DDBJ whole genome shotgun (WGS) entry which is preliminary data.</text>
</comment>
<keyword evidence="1" id="KW-1133">Transmembrane helix</keyword>
<dbReference type="GO" id="GO:0003723">
    <property type="term" value="F:RNA binding"/>
    <property type="evidence" value="ECO:0007669"/>
    <property type="project" value="InterPro"/>
</dbReference>
<dbReference type="EMBL" id="CAMGYJ010000006">
    <property type="protein sequence ID" value="CAI0430387.1"/>
    <property type="molecule type" value="Genomic_DNA"/>
</dbReference>
<dbReference type="InterPro" id="IPR036430">
    <property type="entry name" value="RNase_T2-like_sf"/>
</dbReference>
<name>A0AAV0L7S7_9ROSI</name>
<sequence length="141" mass="14808">MARNLEGGRPNVAGGGDRSSFTFYVFVVILGLMVIAAGLGKRQSASTSTSVALPPEESTTAFEVFVVTCPSGFCSMHGVTCTGDLINNKWVAHGIWGVRADGTVKKHCPIPAVSTYATDVSCLELAAAVIAYLLYYASDLL</sequence>
<feature type="transmembrane region" description="Helical" evidence="1">
    <location>
        <begin position="20"/>
        <end position="40"/>
    </location>
</feature>
<dbReference type="SUPFAM" id="SSF55895">
    <property type="entry name" value="Ribonuclease Rh-like"/>
    <property type="match status" value="1"/>
</dbReference>
<protein>
    <submittedName>
        <fullName evidence="2">Uncharacterized protein</fullName>
    </submittedName>
</protein>
<proteinExistence type="predicted"/>
<evidence type="ECO:0000313" key="2">
    <source>
        <dbReference type="EMBL" id="CAI0430387.1"/>
    </source>
</evidence>
<organism evidence="2 3">
    <name type="scientific">Linum tenue</name>
    <dbReference type="NCBI Taxonomy" id="586396"/>
    <lineage>
        <taxon>Eukaryota</taxon>
        <taxon>Viridiplantae</taxon>
        <taxon>Streptophyta</taxon>
        <taxon>Embryophyta</taxon>
        <taxon>Tracheophyta</taxon>
        <taxon>Spermatophyta</taxon>
        <taxon>Magnoliopsida</taxon>
        <taxon>eudicotyledons</taxon>
        <taxon>Gunneridae</taxon>
        <taxon>Pentapetalae</taxon>
        <taxon>rosids</taxon>
        <taxon>fabids</taxon>
        <taxon>Malpighiales</taxon>
        <taxon>Linaceae</taxon>
        <taxon>Linum</taxon>
    </lineage>
</organism>
<keyword evidence="1" id="KW-0812">Transmembrane</keyword>
<reference evidence="2" key="1">
    <citation type="submission" date="2022-08" db="EMBL/GenBank/DDBJ databases">
        <authorList>
            <person name="Gutierrez-Valencia J."/>
        </authorList>
    </citation>
    <scope>NUCLEOTIDE SEQUENCE</scope>
</reference>
<gene>
    <name evidence="2" type="ORF">LITE_LOCUS22586</name>
</gene>
<dbReference type="GO" id="GO:0033897">
    <property type="term" value="F:ribonuclease T2 activity"/>
    <property type="evidence" value="ECO:0007669"/>
    <property type="project" value="InterPro"/>
</dbReference>
<evidence type="ECO:0000256" key="1">
    <source>
        <dbReference type="SAM" id="Phobius"/>
    </source>
</evidence>
<keyword evidence="1" id="KW-0472">Membrane</keyword>
<dbReference type="Proteomes" id="UP001154282">
    <property type="component" value="Unassembled WGS sequence"/>
</dbReference>
<keyword evidence="3" id="KW-1185">Reference proteome</keyword>
<accession>A0AAV0L7S7</accession>
<evidence type="ECO:0000313" key="3">
    <source>
        <dbReference type="Proteomes" id="UP001154282"/>
    </source>
</evidence>
<dbReference type="AlphaFoldDB" id="A0AAV0L7S7"/>